<dbReference type="Proteomes" id="UP000018144">
    <property type="component" value="Unassembled WGS sequence"/>
</dbReference>
<keyword evidence="2" id="KW-1185">Reference proteome</keyword>
<reference evidence="1 2" key="1">
    <citation type="journal article" date="2013" name="PLoS Genet.">
        <title>The genome and development-dependent transcriptomes of Pyronema confluens: a window into fungal evolution.</title>
        <authorList>
            <person name="Traeger S."/>
            <person name="Altegoer F."/>
            <person name="Freitag M."/>
            <person name="Gabaldon T."/>
            <person name="Kempken F."/>
            <person name="Kumar A."/>
            <person name="Marcet-Houben M."/>
            <person name="Poggeler S."/>
            <person name="Stajich J.E."/>
            <person name="Nowrousian M."/>
        </authorList>
    </citation>
    <scope>NUCLEOTIDE SEQUENCE [LARGE SCALE GENOMIC DNA]</scope>
    <source>
        <strain evidence="2">CBS 100304</strain>
        <tissue evidence="1">Vegetative mycelium</tissue>
    </source>
</reference>
<protein>
    <submittedName>
        <fullName evidence="1">Uncharacterized protein</fullName>
    </submittedName>
</protein>
<organism evidence="1 2">
    <name type="scientific">Pyronema omphalodes (strain CBS 100304)</name>
    <name type="common">Pyronema confluens</name>
    <dbReference type="NCBI Taxonomy" id="1076935"/>
    <lineage>
        <taxon>Eukaryota</taxon>
        <taxon>Fungi</taxon>
        <taxon>Dikarya</taxon>
        <taxon>Ascomycota</taxon>
        <taxon>Pezizomycotina</taxon>
        <taxon>Pezizomycetes</taxon>
        <taxon>Pezizales</taxon>
        <taxon>Pyronemataceae</taxon>
        <taxon>Pyronema</taxon>
    </lineage>
</organism>
<evidence type="ECO:0000313" key="1">
    <source>
        <dbReference type="EMBL" id="CCX06140.1"/>
    </source>
</evidence>
<evidence type="ECO:0000313" key="2">
    <source>
        <dbReference type="Proteomes" id="UP000018144"/>
    </source>
</evidence>
<name>U4KXE5_PYROM</name>
<dbReference type="EMBL" id="HF935280">
    <property type="protein sequence ID" value="CCX06140.1"/>
    <property type="molecule type" value="Genomic_DNA"/>
</dbReference>
<accession>U4KXE5</accession>
<gene>
    <name evidence="1" type="ORF">PCON_05727</name>
</gene>
<proteinExistence type="predicted"/>
<sequence length="78" mass="8819">MTTARHIKGEQKRAKTRLRAEQALSIEEFTPLLPLPRGLATYRIHTCHQPFSALVTRSVSTLASISNYPLRSCIKRVT</sequence>
<dbReference type="AlphaFoldDB" id="U4KXE5"/>